<dbReference type="InterPro" id="IPR050300">
    <property type="entry name" value="GDXG_lipolytic_enzyme"/>
</dbReference>
<dbReference type="PANTHER" id="PTHR48081">
    <property type="entry name" value="AB HYDROLASE SUPERFAMILY PROTEIN C4A8.06C"/>
    <property type="match status" value="1"/>
</dbReference>
<evidence type="ECO:0000256" key="1">
    <source>
        <dbReference type="ARBA" id="ARBA00022801"/>
    </source>
</evidence>
<dbReference type="EMBL" id="JAUSQZ010000001">
    <property type="protein sequence ID" value="MDP9829772.1"/>
    <property type="molecule type" value="Genomic_DNA"/>
</dbReference>
<feature type="domain" description="Alpha/beta hydrolase fold-3" evidence="2">
    <location>
        <begin position="79"/>
        <end position="281"/>
    </location>
</feature>
<keyword evidence="4" id="KW-1185">Reference proteome</keyword>
<protein>
    <submittedName>
        <fullName evidence="3">Acetyl esterase/lipase</fullName>
    </submittedName>
</protein>
<evidence type="ECO:0000259" key="2">
    <source>
        <dbReference type="Pfam" id="PF07859"/>
    </source>
</evidence>
<gene>
    <name evidence="3" type="ORF">J2S57_005521</name>
</gene>
<evidence type="ECO:0000313" key="3">
    <source>
        <dbReference type="EMBL" id="MDP9829772.1"/>
    </source>
</evidence>
<proteinExistence type="predicted"/>
<dbReference type="InterPro" id="IPR013094">
    <property type="entry name" value="AB_hydrolase_3"/>
</dbReference>
<dbReference type="SUPFAM" id="SSF53474">
    <property type="entry name" value="alpha/beta-Hydrolases"/>
    <property type="match status" value="1"/>
</dbReference>
<evidence type="ECO:0000313" key="4">
    <source>
        <dbReference type="Proteomes" id="UP001235712"/>
    </source>
</evidence>
<reference evidence="3 4" key="1">
    <citation type="submission" date="2023-07" db="EMBL/GenBank/DDBJ databases">
        <title>Sequencing the genomes of 1000 actinobacteria strains.</title>
        <authorList>
            <person name="Klenk H.-P."/>
        </authorList>
    </citation>
    <scope>NUCLEOTIDE SEQUENCE [LARGE SCALE GENOMIC DNA]</scope>
    <source>
        <strain evidence="3 4">DSM 44388</strain>
    </source>
</reference>
<dbReference type="InterPro" id="IPR029058">
    <property type="entry name" value="AB_hydrolase_fold"/>
</dbReference>
<organism evidence="3 4">
    <name type="scientific">Kineosporia succinea</name>
    <dbReference type="NCBI Taxonomy" id="84632"/>
    <lineage>
        <taxon>Bacteria</taxon>
        <taxon>Bacillati</taxon>
        <taxon>Actinomycetota</taxon>
        <taxon>Actinomycetes</taxon>
        <taxon>Kineosporiales</taxon>
        <taxon>Kineosporiaceae</taxon>
        <taxon>Kineosporia</taxon>
    </lineage>
</organism>
<dbReference type="RefSeq" id="WP_307248272.1">
    <property type="nucleotide sequence ID" value="NZ_JAUSQZ010000001.1"/>
</dbReference>
<name>A0ABT9PBB2_9ACTN</name>
<accession>A0ABT9PBB2</accession>
<dbReference type="PANTHER" id="PTHR48081:SF8">
    <property type="entry name" value="ALPHA_BETA HYDROLASE FOLD-3 DOMAIN-CONTAINING PROTEIN-RELATED"/>
    <property type="match status" value="1"/>
</dbReference>
<dbReference type="Gene3D" id="3.40.50.1820">
    <property type="entry name" value="alpha/beta hydrolase"/>
    <property type="match status" value="1"/>
</dbReference>
<keyword evidence="1" id="KW-0378">Hydrolase</keyword>
<comment type="caution">
    <text evidence="3">The sequence shown here is derived from an EMBL/GenBank/DDBJ whole genome shotgun (WGS) entry which is preliminary data.</text>
</comment>
<sequence>MNLDPDLAAVLSTAEPLPPHRAGDWKSWRDTVAAMYPAITAGLPPANVDRKVFTTTTGDGHDLELHWFVPVGGLTGAALVHAHGGGLVAGQVEHFAPFIARHVEASGVPVLSVEYRLAPESRTLTDDVYAGLTWLIANAAELGVDPARIAVWGESAGATLAAGTAVRARDEGLPLARQILVYPLLDNQELEPDPHLLPFAADLYPLKTTAWRAVLGDDHAGDAPATVVPARLRDFRGLAPAYLEVGALDPLREETIDWARRLWAAGVDAELQVLPGLIHGWDHFAPGLRPDVIERRIAVMRSL</sequence>
<dbReference type="Proteomes" id="UP001235712">
    <property type="component" value="Unassembled WGS sequence"/>
</dbReference>
<dbReference type="Pfam" id="PF07859">
    <property type="entry name" value="Abhydrolase_3"/>
    <property type="match status" value="1"/>
</dbReference>